<sequence>MMDEVVAVGVVRHNGKIRWFRMDRDNWILDWQKWRDEFIKAGLDVPPLDASGRFGISIVNEDTVEEFIRAASDFELTEGELRSELLQRFPDAKSWWDVSDLFPIVFVDFDSKSYGAFYFGGAKMERYIPNGWRGEFVDFAKNYDEIVFPSSSKFWISGDLNMLDELNKRGEGLEKT</sequence>
<evidence type="ECO:0000313" key="1">
    <source>
        <dbReference type="EMBL" id="OYQ09738.1"/>
    </source>
</evidence>
<dbReference type="EMBL" id="NCTK01000002">
    <property type="protein sequence ID" value="OYQ09738.1"/>
    <property type="molecule type" value="Genomic_DNA"/>
</dbReference>
<name>A0AAP7ZJ19_RALSL</name>
<evidence type="ECO:0000313" key="2">
    <source>
        <dbReference type="Proteomes" id="UP000216164"/>
    </source>
</evidence>
<reference evidence="1 2" key="1">
    <citation type="submission" date="2017-04" db="EMBL/GenBank/DDBJ databases">
        <title>Genome Announcement: Closed genomes of Ralstonia solanacearum strains K60, UW551, and UW700.</title>
        <authorList>
            <person name="Hayes M."/>
            <person name="Macintyre A.M."/>
            <person name="Allen C."/>
        </authorList>
    </citation>
    <scope>NUCLEOTIDE SEQUENCE [LARGE SCALE GENOMIC DNA]</scope>
    <source>
        <strain evidence="1 2">UW25</strain>
    </source>
</reference>
<dbReference type="AlphaFoldDB" id="A0AAP7ZJ19"/>
<proteinExistence type="predicted"/>
<gene>
    <name evidence="1" type="ORF">B7R77_23105</name>
</gene>
<accession>A0AAP7ZJ19</accession>
<protein>
    <submittedName>
        <fullName evidence="1">Group-specific protein</fullName>
    </submittedName>
</protein>
<organism evidence="1 2">
    <name type="scientific">Ralstonia solanacearum K60</name>
    <dbReference type="NCBI Taxonomy" id="1091042"/>
    <lineage>
        <taxon>Bacteria</taxon>
        <taxon>Pseudomonadati</taxon>
        <taxon>Pseudomonadota</taxon>
        <taxon>Betaproteobacteria</taxon>
        <taxon>Burkholderiales</taxon>
        <taxon>Burkholderiaceae</taxon>
        <taxon>Ralstonia</taxon>
        <taxon>Ralstonia solanacearum species complex</taxon>
    </lineage>
</organism>
<comment type="caution">
    <text evidence="1">The sequence shown here is derived from an EMBL/GenBank/DDBJ whole genome shotgun (WGS) entry which is preliminary data.</text>
</comment>
<dbReference type="Proteomes" id="UP000216164">
    <property type="component" value="Unassembled WGS sequence"/>
</dbReference>